<protein>
    <submittedName>
        <fullName evidence="1">Uncharacterized protein</fullName>
    </submittedName>
</protein>
<evidence type="ECO:0000313" key="2">
    <source>
        <dbReference type="Proteomes" id="UP000055024"/>
    </source>
</evidence>
<organism evidence="1 2">
    <name type="scientific">Trichinella zimbabwensis</name>
    <dbReference type="NCBI Taxonomy" id="268475"/>
    <lineage>
        <taxon>Eukaryota</taxon>
        <taxon>Metazoa</taxon>
        <taxon>Ecdysozoa</taxon>
        <taxon>Nematoda</taxon>
        <taxon>Enoplea</taxon>
        <taxon>Dorylaimia</taxon>
        <taxon>Trichinellida</taxon>
        <taxon>Trichinellidae</taxon>
        <taxon>Trichinella</taxon>
    </lineage>
</organism>
<dbReference type="Proteomes" id="UP000055024">
    <property type="component" value="Unassembled WGS sequence"/>
</dbReference>
<name>A0A0V1GX89_9BILA</name>
<accession>A0A0V1GX89</accession>
<dbReference type="EMBL" id="JYDP01000231">
    <property type="protein sequence ID" value="KRZ02388.1"/>
    <property type="molecule type" value="Genomic_DNA"/>
</dbReference>
<proteinExistence type="predicted"/>
<gene>
    <name evidence="1" type="ORF">T11_6498</name>
</gene>
<evidence type="ECO:0000313" key="1">
    <source>
        <dbReference type="EMBL" id="KRZ02388.1"/>
    </source>
</evidence>
<keyword evidence="2" id="KW-1185">Reference proteome</keyword>
<sequence>MEFRDFYNENILTIDNGNTEQIQQFQNTLCKNCSAGLMLADSIRLTLILNTPVWYTFEDIKEISQRVTFKRLTIQK</sequence>
<comment type="caution">
    <text evidence="1">The sequence shown here is derived from an EMBL/GenBank/DDBJ whole genome shotgun (WGS) entry which is preliminary data.</text>
</comment>
<dbReference type="OrthoDB" id="10479871at2759"/>
<dbReference type="AlphaFoldDB" id="A0A0V1GX89"/>
<reference evidence="1 2" key="1">
    <citation type="submission" date="2015-01" db="EMBL/GenBank/DDBJ databases">
        <title>Evolution of Trichinella species and genotypes.</title>
        <authorList>
            <person name="Korhonen P.K."/>
            <person name="Edoardo P."/>
            <person name="Giuseppe L.R."/>
            <person name="Gasser R.B."/>
        </authorList>
    </citation>
    <scope>NUCLEOTIDE SEQUENCE [LARGE SCALE GENOMIC DNA]</scope>
    <source>
        <strain evidence="1">ISS1029</strain>
    </source>
</reference>